<dbReference type="GO" id="GO:0022857">
    <property type="term" value="F:transmembrane transporter activity"/>
    <property type="evidence" value="ECO:0007669"/>
    <property type="project" value="InterPro"/>
</dbReference>
<dbReference type="SUPFAM" id="SSF103473">
    <property type="entry name" value="MFS general substrate transporter"/>
    <property type="match status" value="2"/>
</dbReference>
<feature type="domain" description="Major facilitator superfamily (MFS) profile" evidence="8">
    <location>
        <begin position="44"/>
        <end position="494"/>
    </location>
</feature>
<dbReference type="AlphaFoldDB" id="A0A7W7R0W9"/>
<comment type="caution">
    <text evidence="9">The sequence shown here is derived from an EMBL/GenBank/DDBJ whole genome shotgun (WGS) entry which is preliminary data.</text>
</comment>
<evidence type="ECO:0000259" key="8">
    <source>
        <dbReference type="PROSITE" id="PS50850"/>
    </source>
</evidence>
<feature type="transmembrane region" description="Helical" evidence="7">
    <location>
        <begin position="43"/>
        <end position="66"/>
    </location>
</feature>
<feature type="transmembrane region" description="Helical" evidence="7">
    <location>
        <begin position="235"/>
        <end position="254"/>
    </location>
</feature>
<proteinExistence type="predicted"/>
<dbReference type="Pfam" id="PF07690">
    <property type="entry name" value="MFS_1"/>
    <property type="match status" value="2"/>
</dbReference>
<dbReference type="PROSITE" id="PS50850">
    <property type="entry name" value="MFS"/>
    <property type="match status" value="1"/>
</dbReference>
<dbReference type="EMBL" id="JACHJV010000001">
    <property type="protein sequence ID" value="MBB4923179.1"/>
    <property type="molecule type" value="Genomic_DNA"/>
</dbReference>
<dbReference type="Gene3D" id="1.20.1720.10">
    <property type="entry name" value="Multidrug resistance protein D"/>
    <property type="match status" value="1"/>
</dbReference>
<feature type="transmembrane region" description="Helical" evidence="7">
    <location>
        <begin position="471"/>
        <end position="490"/>
    </location>
</feature>
<dbReference type="GO" id="GO:0005886">
    <property type="term" value="C:plasma membrane"/>
    <property type="evidence" value="ECO:0007669"/>
    <property type="project" value="UniProtKB-SubCell"/>
</dbReference>
<gene>
    <name evidence="9" type="ORF">FHR34_002172</name>
</gene>
<protein>
    <submittedName>
        <fullName evidence="9">EmrB/QacA subfamily drug resistance transporter</fullName>
    </submittedName>
</protein>
<keyword evidence="2 7" id="KW-0812">Transmembrane</keyword>
<organism evidence="9 10">
    <name type="scientific">Kitasatospora kifunensis</name>
    <name type="common">Streptomyces kifunensis</name>
    <dbReference type="NCBI Taxonomy" id="58351"/>
    <lineage>
        <taxon>Bacteria</taxon>
        <taxon>Bacillati</taxon>
        <taxon>Actinomycetota</taxon>
        <taxon>Actinomycetes</taxon>
        <taxon>Kitasatosporales</taxon>
        <taxon>Streptomycetaceae</taxon>
        <taxon>Kitasatospora</taxon>
    </lineage>
</organism>
<feature type="transmembrane region" description="Helical" evidence="7">
    <location>
        <begin position="78"/>
        <end position="97"/>
    </location>
</feature>
<dbReference type="InterPro" id="IPR020846">
    <property type="entry name" value="MFS_dom"/>
</dbReference>
<evidence type="ECO:0000256" key="3">
    <source>
        <dbReference type="ARBA" id="ARBA00022989"/>
    </source>
</evidence>
<feature type="transmembrane region" description="Helical" evidence="7">
    <location>
        <begin position="396"/>
        <end position="418"/>
    </location>
</feature>
<comment type="subcellular location">
    <subcellularLocation>
        <location evidence="1">Cell membrane</location>
        <topology evidence="1">Multi-pass membrane protein</topology>
    </subcellularLocation>
</comment>
<keyword evidence="4 7" id="KW-0472">Membrane</keyword>
<evidence type="ECO:0000313" key="9">
    <source>
        <dbReference type="EMBL" id="MBB4923179.1"/>
    </source>
</evidence>
<evidence type="ECO:0000256" key="5">
    <source>
        <dbReference type="ARBA" id="ARBA00023251"/>
    </source>
</evidence>
<feature type="transmembrane region" description="Helical" evidence="7">
    <location>
        <begin position="302"/>
        <end position="326"/>
    </location>
</feature>
<feature type="transmembrane region" description="Helical" evidence="7">
    <location>
        <begin position="439"/>
        <end position="459"/>
    </location>
</feature>
<evidence type="ECO:0000256" key="6">
    <source>
        <dbReference type="SAM" id="MobiDB-lite"/>
    </source>
</evidence>
<keyword evidence="10" id="KW-1185">Reference proteome</keyword>
<dbReference type="RefSeq" id="WP_184935232.1">
    <property type="nucleotide sequence ID" value="NZ_JACHJV010000001.1"/>
</dbReference>
<dbReference type="Gene3D" id="1.20.1250.20">
    <property type="entry name" value="MFS general substrate transporter like domains"/>
    <property type="match status" value="1"/>
</dbReference>
<evidence type="ECO:0000256" key="1">
    <source>
        <dbReference type="ARBA" id="ARBA00004651"/>
    </source>
</evidence>
<dbReference type="InterPro" id="IPR036259">
    <property type="entry name" value="MFS_trans_sf"/>
</dbReference>
<name>A0A7W7R0W9_KITKI</name>
<evidence type="ECO:0000313" key="10">
    <source>
        <dbReference type="Proteomes" id="UP000540506"/>
    </source>
</evidence>
<feature type="transmembrane region" description="Helical" evidence="7">
    <location>
        <begin position="338"/>
        <end position="358"/>
    </location>
</feature>
<sequence>MTDLQLAGPPQSTNGPKPSQPETYQPGTSQTETPRTTRGRSGLLLALILTGQFMAVLDVAIVNVAVPTIRVDLHASGAGLQLVIAGYTIAYAVLLITGARLGARFGHRLLFQLGLVVFTVASLACGLAQDTGSLIFFRVLQGTGSALMVPQVMSLIQKTFTGAARARALGIYTAVLAGATVVGQILGGVLVSADLFGSGWRPVFLVNVPIGMVLLVAGHRTLPRLPVDRERRFDLLGLVVLALAIGLLVVPLVLGHDLNWPRWTWLMMAGSVLAFGVFVLVERRIAMRGGQPLIHGRVLRSPGLLPASVGTFVVMLNFAGFMFAFALHLQAGLGDSPLRAGLLFGPIAVGFGVAGLHWQRLPKRLHLPLPVVSLLVVALGYLAIGQLMCSGGQLGITAALALLLVGAASGCTYSPLFARALSRVAPEDAADASGVMVTMVQLGQVVGVSLVGTVFLSSVHYPAPAAASGHALAVTSILLLVSSVLAAGVATRTHRAAALG</sequence>
<dbReference type="CDD" id="cd17321">
    <property type="entry name" value="MFS_MMR_MDR_like"/>
    <property type="match status" value="1"/>
</dbReference>
<dbReference type="PRINTS" id="PR01036">
    <property type="entry name" value="TCRTETB"/>
</dbReference>
<feature type="transmembrane region" description="Helical" evidence="7">
    <location>
        <begin position="168"/>
        <end position="191"/>
    </location>
</feature>
<feature type="transmembrane region" description="Helical" evidence="7">
    <location>
        <begin position="109"/>
        <end position="129"/>
    </location>
</feature>
<dbReference type="Proteomes" id="UP000540506">
    <property type="component" value="Unassembled WGS sequence"/>
</dbReference>
<dbReference type="PANTHER" id="PTHR42718">
    <property type="entry name" value="MAJOR FACILITATOR SUPERFAMILY MULTIDRUG TRANSPORTER MFSC"/>
    <property type="match status" value="1"/>
</dbReference>
<keyword evidence="3 7" id="KW-1133">Transmembrane helix</keyword>
<feature type="transmembrane region" description="Helical" evidence="7">
    <location>
        <begin position="260"/>
        <end position="281"/>
    </location>
</feature>
<dbReference type="PANTHER" id="PTHR42718:SF39">
    <property type="entry name" value="ACTINORHODIN TRANSPORTER-RELATED"/>
    <property type="match status" value="1"/>
</dbReference>
<feature type="transmembrane region" description="Helical" evidence="7">
    <location>
        <begin position="135"/>
        <end position="156"/>
    </location>
</feature>
<feature type="transmembrane region" description="Helical" evidence="7">
    <location>
        <begin position="203"/>
        <end position="223"/>
    </location>
</feature>
<accession>A0A7W7R0W9</accession>
<feature type="transmembrane region" description="Helical" evidence="7">
    <location>
        <begin position="365"/>
        <end position="384"/>
    </location>
</feature>
<reference evidence="9 10" key="1">
    <citation type="submission" date="2020-08" db="EMBL/GenBank/DDBJ databases">
        <title>Sequencing the genomes of 1000 actinobacteria strains.</title>
        <authorList>
            <person name="Klenk H.-P."/>
        </authorList>
    </citation>
    <scope>NUCLEOTIDE SEQUENCE [LARGE SCALE GENOMIC DNA]</scope>
    <source>
        <strain evidence="9 10">DSM 41654</strain>
    </source>
</reference>
<keyword evidence="5" id="KW-0046">Antibiotic resistance</keyword>
<feature type="region of interest" description="Disordered" evidence="6">
    <location>
        <begin position="1"/>
        <end position="37"/>
    </location>
</feature>
<dbReference type="GO" id="GO:0046677">
    <property type="term" value="P:response to antibiotic"/>
    <property type="evidence" value="ECO:0007669"/>
    <property type="project" value="UniProtKB-KW"/>
</dbReference>
<evidence type="ECO:0000256" key="7">
    <source>
        <dbReference type="SAM" id="Phobius"/>
    </source>
</evidence>
<evidence type="ECO:0000256" key="4">
    <source>
        <dbReference type="ARBA" id="ARBA00023136"/>
    </source>
</evidence>
<feature type="compositionally biased region" description="Polar residues" evidence="6">
    <location>
        <begin position="10"/>
        <end position="36"/>
    </location>
</feature>
<dbReference type="InterPro" id="IPR011701">
    <property type="entry name" value="MFS"/>
</dbReference>
<evidence type="ECO:0000256" key="2">
    <source>
        <dbReference type="ARBA" id="ARBA00022692"/>
    </source>
</evidence>